<organism evidence="2 3">
    <name type="scientific">Plasmodium vivax North Korean</name>
    <dbReference type="NCBI Taxonomy" id="1035514"/>
    <lineage>
        <taxon>Eukaryota</taxon>
        <taxon>Sar</taxon>
        <taxon>Alveolata</taxon>
        <taxon>Apicomplexa</taxon>
        <taxon>Aconoidasida</taxon>
        <taxon>Haemosporida</taxon>
        <taxon>Plasmodiidae</taxon>
        <taxon>Plasmodium</taxon>
        <taxon>Plasmodium (Plasmodium)</taxon>
    </lineage>
</organism>
<dbReference type="EMBL" id="KQ235656">
    <property type="protein sequence ID" value="KMZ96140.1"/>
    <property type="molecule type" value="Genomic_DNA"/>
</dbReference>
<sequence length="110" mass="12502">KKICKKMVRNIKTLSNNSEMKGLSHRDRCTYLNFWIYGEISKLQTNKDKNITDIPEIANFIDANIKINKDFIKDDIDENYEDIVPQTAPSSSTTTSDHGDSQESDGGKES</sequence>
<feature type="region of interest" description="Disordered" evidence="1">
    <location>
        <begin position="80"/>
        <end position="110"/>
    </location>
</feature>
<name>A0A0J9TK91_PLAVI</name>
<dbReference type="InterPro" id="IPR008780">
    <property type="entry name" value="Plasmodium_Vir"/>
</dbReference>
<proteinExistence type="predicted"/>
<gene>
    <name evidence="2" type="ORF">PVNG_06519</name>
</gene>
<accession>A0A0J9TK91</accession>
<evidence type="ECO:0000313" key="3">
    <source>
        <dbReference type="Proteomes" id="UP000053239"/>
    </source>
</evidence>
<evidence type="ECO:0008006" key="4">
    <source>
        <dbReference type="Google" id="ProtNLM"/>
    </source>
</evidence>
<evidence type="ECO:0000256" key="1">
    <source>
        <dbReference type="SAM" id="MobiDB-lite"/>
    </source>
</evidence>
<feature type="compositionally biased region" description="Basic and acidic residues" evidence="1">
    <location>
        <begin position="97"/>
        <end position="110"/>
    </location>
</feature>
<dbReference type="Proteomes" id="UP000053239">
    <property type="component" value="Unassembled WGS sequence"/>
</dbReference>
<feature type="non-terminal residue" evidence="2">
    <location>
        <position position="1"/>
    </location>
</feature>
<dbReference type="AlphaFoldDB" id="A0A0J9TK91"/>
<evidence type="ECO:0000313" key="2">
    <source>
        <dbReference type="EMBL" id="KMZ96140.1"/>
    </source>
</evidence>
<dbReference type="Pfam" id="PF05795">
    <property type="entry name" value="Plasmodium_Vir"/>
    <property type="match status" value="1"/>
</dbReference>
<protein>
    <recommendedName>
        <fullName evidence="4">CYIR protein</fullName>
    </recommendedName>
</protein>
<reference evidence="2 3" key="1">
    <citation type="submission" date="2011-09" db="EMBL/GenBank/DDBJ databases">
        <title>The Genome Sequence of Plasmodium vivax North Korean.</title>
        <authorList>
            <consortium name="The Broad Institute Genome Sequencing Platform"/>
            <consortium name="The Broad Institute Genome Sequencing Center for Infectious Disease"/>
            <person name="Neafsey D."/>
            <person name="Carlton J."/>
            <person name="Barnwell J."/>
            <person name="Collins W."/>
            <person name="Escalante A."/>
            <person name="Mullikin J."/>
            <person name="Saul A."/>
            <person name="Guigo R."/>
            <person name="Camara F."/>
            <person name="Young S.K."/>
            <person name="Zeng Q."/>
            <person name="Gargeya S."/>
            <person name="Fitzgerald M."/>
            <person name="Haas B."/>
            <person name="Abouelleil A."/>
            <person name="Alvarado L."/>
            <person name="Arachchi H.M."/>
            <person name="Berlin A."/>
            <person name="Brown A."/>
            <person name="Chapman S.B."/>
            <person name="Chen Z."/>
            <person name="Dunbar C."/>
            <person name="Freedman E."/>
            <person name="Gearin G."/>
            <person name="Gellesch M."/>
            <person name="Goldberg J."/>
            <person name="Griggs A."/>
            <person name="Gujja S."/>
            <person name="Heiman D."/>
            <person name="Howarth C."/>
            <person name="Larson L."/>
            <person name="Lui A."/>
            <person name="MacDonald P.J.P."/>
            <person name="Montmayeur A."/>
            <person name="Murphy C."/>
            <person name="Neiman D."/>
            <person name="Pearson M."/>
            <person name="Priest M."/>
            <person name="Roberts A."/>
            <person name="Saif S."/>
            <person name="Shea T."/>
            <person name="Shenoy N."/>
            <person name="Sisk P."/>
            <person name="Stolte C."/>
            <person name="Sykes S."/>
            <person name="Wortman J."/>
            <person name="Nusbaum C."/>
            <person name="Birren B."/>
        </authorList>
    </citation>
    <scope>NUCLEOTIDE SEQUENCE [LARGE SCALE GENOMIC DNA]</scope>
    <source>
        <strain evidence="2 3">North Korean</strain>
    </source>
</reference>
<feature type="non-terminal residue" evidence="2">
    <location>
        <position position="110"/>
    </location>
</feature>